<dbReference type="InterPro" id="IPR050850">
    <property type="entry name" value="Peptidase_S1_Elastase_sf"/>
</dbReference>
<dbReference type="InterPro" id="IPR018114">
    <property type="entry name" value="TRYPSIN_HIS"/>
</dbReference>
<dbReference type="PANTHER" id="PTHR24257:SF22">
    <property type="entry name" value="CHYMOTRYPSIN-LIKE ELASTASE FAMILY MEMBER 3B"/>
    <property type="match status" value="1"/>
</dbReference>
<dbReference type="InterPro" id="IPR009003">
    <property type="entry name" value="Peptidase_S1_PA"/>
</dbReference>
<dbReference type="InterPro" id="IPR043504">
    <property type="entry name" value="Peptidase_S1_PA_chymotrypsin"/>
</dbReference>
<feature type="signal peptide" evidence="1">
    <location>
        <begin position="1"/>
        <end position="16"/>
    </location>
</feature>
<dbReference type="EnsemblMetazoa" id="CJA08701.1">
    <property type="protein sequence ID" value="CJA08701.1"/>
    <property type="gene ID" value="WBGene00127904"/>
</dbReference>
<accession>A0A8R1DR87</accession>
<keyword evidence="4" id="KW-1185">Reference proteome</keyword>
<evidence type="ECO:0000259" key="2">
    <source>
        <dbReference type="Pfam" id="PF00089"/>
    </source>
</evidence>
<evidence type="ECO:0000256" key="1">
    <source>
        <dbReference type="SAM" id="SignalP"/>
    </source>
</evidence>
<dbReference type="AlphaFoldDB" id="A0A8R1DR87"/>
<dbReference type="GO" id="GO:0005615">
    <property type="term" value="C:extracellular space"/>
    <property type="evidence" value="ECO:0007669"/>
    <property type="project" value="TreeGrafter"/>
</dbReference>
<keyword evidence="1" id="KW-0732">Signal</keyword>
<dbReference type="Pfam" id="PF00089">
    <property type="entry name" value="Trypsin"/>
    <property type="match status" value="1"/>
</dbReference>
<proteinExistence type="predicted"/>
<sequence length="171" mass="19163">MFFIVLLFFFIRQSTCIIHGFPANSYDILSQVSIITRFSNGYTNICGGVLIAPSAVLTAAHCVFINDEFAVTAKVTLGDRKLYEKDENEQEFWTHAMAIPTKFQTDGNDANDDVAVVFLPKRAKVCENSLSVQIANLPSTWSISFVKKFTKSYVEIPVGKLRVLHCRMGKN</sequence>
<reference evidence="3" key="2">
    <citation type="submission" date="2022-06" db="UniProtKB">
        <authorList>
            <consortium name="EnsemblMetazoa"/>
        </authorList>
    </citation>
    <scope>IDENTIFICATION</scope>
    <source>
        <strain evidence="3">DF5081</strain>
    </source>
</reference>
<dbReference type="PANTHER" id="PTHR24257">
    <property type="entry name" value="CHYMOTRYPSIN-LIKE ELASTASE FAMILY MEMBER"/>
    <property type="match status" value="1"/>
</dbReference>
<protein>
    <submittedName>
        <fullName evidence="3">Peptidase S1 domain-containing protein</fullName>
    </submittedName>
</protein>
<feature type="chain" id="PRO_5035790383" evidence="1">
    <location>
        <begin position="17"/>
        <end position="171"/>
    </location>
</feature>
<dbReference type="InterPro" id="IPR001254">
    <property type="entry name" value="Trypsin_dom"/>
</dbReference>
<dbReference type="PROSITE" id="PS00134">
    <property type="entry name" value="TRYPSIN_HIS"/>
    <property type="match status" value="1"/>
</dbReference>
<dbReference type="GO" id="GO:0006508">
    <property type="term" value="P:proteolysis"/>
    <property type="evidence" value="ECO:0007669"/>
    <property type="project" value="InterPro"/>
</dbReference>
<evidence type="ECO:0000313" key="4">
    <source>
        <dbReference type="Proteomes" id="UP000005237"/>
    </source>
</evidence>
<evidence type="ECO:0000313" key="3">
    <source>
        <dbReference type="EnsemblMetazoa" id="CJA08701.1"/>
    </source>
</evidence>
<dbReference type="Gene3D" id="2.40.10.10">
    <property type="entry name" value="Trypsin-like serine proteases"/>
    <property type="match status" value="1"/>
</dbReference>
<reference evidence="4" key="1">
    <citation type="submission" date="2010-08" db="EMBL/GenBank/DDBJ databases">
        <authorList>
            <consortium name="Caenorhabditis japonica Sequencing Consortium"/>
            <person name="Wilson R.K."/>
        </authorList>
    </citation>
    <scope>NUCLEOTIDE SEQUENCE [LARGE SCALE GENOMIC DNA]</scope>
    <source>
        <strain evidence="4">DF5081</strain>
    </source>
</reference>
<name>A0A8R1DR87_CAEJA</name>
<dbReference type="GO" id="GO:0004252">
    <property type="term" value="F:serine-type endopeptidase activity"/>
    <property type="evidence" value="ECO:0007669"/>
    <property type="project" value="InterPro"/>
</dbReference>
<dbReference type="SUPFAM" id="SSF50494">
    <property type="entry name" value="Trypsin-like serine proteases"/>
    <property type="match status" value="1"/>
</dbReference>
<dbReference type="Proteomes" id="UP000005237">
    <property type="component" value="Unassembled WGS sequence"/>
</dbReference>
<organism evidence="3 4">
    <name type="scientific">Caenorhabditis japonica</name>
    <dbReference type="NCBI Taxonomy" id="281687"/>
    <lineage>
        <taxon>Eukaryota</taxon>
        <taxon>Metazoa</taxon>
        <taxon>Ecdysozoa</taxon>
        <taxon>Nematoda</taxon>
        <taxon>Chromadorea</taxon>
        <taxon>Rhabditida</taxon>
        <taxon>Rhabditina</taxon>
        <taxon>Rhabditomorpha</taxon>
        <taxon>Rhabditoidea</taxon>
        <taxon>Rhabditidae</taxon>
        <taxon>Peloderinae</taxon>
        <taxon>Caenorhabditis</taxon>
    </lineage>
</organism>
<feature type="domain" description="Peptidase S1" evidence="2">
    <location>
        <begin position="17"/>
        <end position="139"/>
    </location>
</feature>